<dbReference type="Gene3D" id="2.60.120.260">
    <property type="entry name" value="Galactose-binding domain-like"/>
    <property type="match status" value="1"/>
</dbReference>
<feature type="domain" description="F5/8 type C" evidence="3">
    <location>
        <begin position="427"/>
        <end position="535"/>
    </location>
</feature>
<dbReference type="InterPro" id="IPR021798">
    <property type="entry name" value="AftD_N"/>
</dbReference>
<keyword evidence="2" id="KW-0812">Transmembrane</keyword>
<proteinExistence type="predicted"/>
<dbReference type="EMBL" id="BSUJ01000002">
    <property type="protein sequence ID" value="GMA21960.1"/>
    <property type="molecule type" value="Genomic_DNA"/>
</dbReference>
<evidence type="ECO:0000259" key="3">
    <source>
        <dbReference type="PROSITE" id="PS50022"/>
    </source>
</evidence>
<dbReference type="InterPro" id="IPR000421">
    <property type="entry name" value="FA58C"/>
</dbReference>
<feature type="compositionally biased region" description="Pro residues" evidence="1">
    <location>
        <begin position="763"/>
        <end position="786"/>
    </location>
</feature>
<organism evidence="4 5">
    <name type="scientific">Arsenicicoccus piscis</name>
    <dbReference type="NCBI Taxonomy" id="673954"/>
    <lineage>
        <taxon>Bacteria</taxon>
        <taxon>Bacillati</taxon>
        <taxon>Actinomycetota</taxon>
        <taxon>Actinomycetes</taxon>
        <taxon>Micrococcales</taxon>
        <taxon>Intrasporangiaceae</taxon>
        <taxon>Arsenicicoccus</taxon>
    </lineage>
</organism>
<keyword evidence="2" id="KW-0472">Membrane</keyword>
<accession>A0ABQ6HWL1</accession>
<keyword evidence="5" id="KW-1185">Reference proteome</keyword>
<gene>
    <name evidence="4" type="ORF">GCM10025862_39810</name>
</gene>
<feature type="transmembrane region" description="Helical" evidence="2">
    <location>
        <begin position="146"/>
        <end position="167"/>
    </location>
</feature>
<evidence type="ECO:0000313" key="4">
    <source>
        <dbReference type="EMBL" id="GMA21960.1"/>
    </source>
</evidence>
<feature type="transmembrane region" description="Helical" evidence="2">
    <location>
        <begin position="115"/>
        <end position="134"/>
    </location>
</feature>
<dbReference type="SUPFAM" id="SSF49785">
    <property type="entry name" value="Galactose-binding domain-like"/>
    <property type="match status" value="1"/>
</dbReference>
<dbReference type="Pfam" id="PF00754">
    <property type="entry name" value="F5_F8_type_C"/>
    <property type="match status" value="1"/>
</dbReference>
<dbReference type="PROSITE" id="PS50022">
    <property type="entry name" value="FA58C_3"/>
    <property type="match status" value="1"/>
</dbReference>
<feature type="transmembrane region" description="Helical" evidence="2">
    <location>
        <begin position="70"/>
        <end position="95"/>
    </location>
</feature>
<dbReference type="Proteomes" id="UP001157109">
    <property type="component" value="Unassembled WGS sequence"/>
</dbReference>
<dbReference type="Pfam" id="PF11847">
    <property type="entry name" value="GT-C_AftD"/>
    <property type="match status" value="1"/>
</dbReference>
<feature type="region of interest" description="Disordered" evidence="1">
    <location>
        <begin position="733"/>
        <end position="786"/>
    </location>
</feature>
<evidence type="ECO:0000256" key="1">
    <source>
        <dbReference type="SAM" id="MobiDB-lite"/>
    </source>
</evidence>
<protein>
    <recommendedName>
        <fullName evidence="3">F5/8 type C domain-containing protein</fullName>
    </recommendedName>
</protein>
<dbReference type="InterPro" id="IPR008979">
    <property type="entry name" value="Galactose-bd-like_sf"/>
</dbReference>
<sequence>MTTGTASPFAALQGTTAWIGWLRIAGEPSWPTGWALVTQPVLLIMSTLPAVIGLAGLASRRMPEATWLRLSLVVGLVLLTLGFVGPAQGPFAGALRSLLDGPLAAARNIHKFEQVVRIPLLLGMVHAAGSVRLTRSPRLALVPRELLAVVVALLTVAAAAPAAAGMLTRSGGYAQLPDYWRDTARWLDAQPGPGSVLVVPAAPFAELTWGSTRDEPLQALMQRPFAVRDAVPLGTAGTTRLLDEVERDLVQGTGSPALRQTLADAGIRYLVVRNDLSISARTAEPLAVHQALDRSGIERVASFGPVTGSAVESPTLTVDERTLQPVPSVEVYETGVVTGSRLVPVSDLRTLTGGPEDLPAVRSMLPTGGAAVLAGDSRALPALPEVLSDGNQRREVAFGRASDNRSPVLTAADPGRTGRRVIDYLVAPQTGQAGQTGQTVLRWEGVADVTASSSASDADATLHRPAGYGPAAALDGDPGTRWVSGRYGQALGEWLQVDLTGPTDLAATGVTIDLSGTSPVEADPARVRVTTDTGSVSTDVPGLGRPFALRVPPGTTQHLRVTLEATRSGVKSGFSINELVIPGVRAVPRLVLPAPATPAPEAISLRTQQPGATGCLQLGGRPLCADRLVRPSEEAAGLYRAFTTRADASYSWTGEARVRGSAAAARLLDQPGRVLATASSQRVPSVAARPGAAVDADLGTAWVAAADDPRPTLHLTLPARRVITGCSCCWTSTSRRRGPGRSTCAPRTDAPARCPSTSTATPGSPPPRPPSTSPSTSAPPPGRSTP</sequence>
<name>A0ABQ6HWL1_9MICO</name>
<evidence type="ECO:0000313" key="5">
    <source>
        <dbReference type="Proteomes" id="UP001157109"/>
    </source>
</evidence>
<feature type="transmembrane region" description="Helical" evidence="2">
    <location>
        <begin position="37"/>
        <end position="58"/>
    </location>
</feature>
<reference evidence="5" key="1">
    <citation type="journal article" date="2019" name="Int. J. Syst. Evol. Microbiol.">
        <title>The Global Catalogue of Microorganisms (GCM) 10K type strain sequencing project: providing services to taxonomists for standard genome sequencing and annotation.</title>
        <authorList>
            <consortium name="The Broad Institute Genomics Platform"/>
            <consortium name="The Broad Institute Genome Sequencing Center for Infectious Disease"/>
            <person name="Wu L."/>
            <person name="Ma J."/>
        </authorList>
    </citation>
    <scope>NUCLEOTIDE SEQUENCE [LARGE SCALE GENOMIC DNA]</scope>
    <source>
        <strain evidence="5">NBRC 105830</strain>
    </source>
</reference>
<keyword evidence="2" id="KW-1133">Transmembrane helix</keyword>
<evidence type="ECO:0000256" key="2">
    <source>
        <dbReference type="SAM" id="Phobius"/>
    </source>
</evidence>
<comment type="caution">
    <text evidence="4">The sequence shown here is derived from an EMBL/GenBank/DDBJ whole genome shotgun (WGS) entry which is preliminary data.</text>
</comment>